<dbReference type="CDD" id="cd10028">
    <property type="entry name" value="UDG-F2_TDG_MUG"/>
    <property type="match status" value="1"/>
</dbReference>
<comment type="caution">
    <text evidence="6">The sequence shown here is derived from an EMBL/GenBank/DDBJ whole genome shotgun (WGS) entry which is preliminary data.</text>
</comment>
<feature type="compositionally biased region" description="Polar residues" evidence="4">
    <location>
        <begin position="42"/>
        <end position="55"/>
    </location>
</feature>
<keyword evidence="7" id="KW-1185">Reference proteome</keyword>
<dbReference type="GO" id="GO:0006285">
    <property type="term" value="P:base-excision repair, AP site formation"/>
    <property type="evidence" value="ECO:0007669"/>
    <property type="project" value="InterPro"/>
</dbReference>
<dbReference type="Proteomes" id="UP000320333">
    <property type="component" value="Unassembled WGS sequence"/>
</dbReference>
<feature type="compositionally biased region" description="Acidic residues" evidence="4">
    <location>
        <begin position="63"/>
        <end position="76"/>
    </location>
</feature>
<reference evidence="6 7" key="1">
    <citation type="journal article" date="2019" name="Sci. Rep.">
        <title>Comparative genomics of chytrid fungi reveal insights into the obligate biotrophic and pathogenic lifestyle of Synchytrium endobioticum.</title>
        <authorList>
            <person name="van de Vossenberg B.T.L.H."/>
            <person name="Warris S."/>
            <person name="Nguyen H.D.T."/>
            <person name="van Gent-Pelzer M.P.E."/>
            <person name="Joly D.L."/>
            <person name="van de Geest H.C."/>
            <person name="Bonants P.J.M."/>
            <person name="Smith D.S."/>
            <person name="Levesque C.A."/>
            <person name="van der Lee T.A.J."/>
        </authorList>
    </citation>
    <scope>NUCLEOTIDE SEQUENCE [LARGE SCALE GENOMIC DNA]</scope>
    <source>
        <strain evidence="6 7">CBS 675.73</strain>
    </source>
</reference>
<dbReference type="InterPro" id="IPR036895">
    <property type="entry name" value="Uracil-DNA_glycosylase-like_sf"/>
</dbReference>
<evidence type="ECO:0000256" key="4">
    <source>
        <dbReference type="SAM" id="MobiDB-lite"/>
    </source>
</evidence>
<evidence type="ECO:0000256" key="2">
    <source>
        <dbReference type="ARBA" id="ARBA00022801"/>
    </source>
</evidence>
<dbReference type="STRING" id="246404.A0A507ELA6"/>
<dbReference type="GO" id="GO:0008263">
    <property type="term" value="F:pyrimidine-specific mismatch base pair DNA N-glycosylase activity"/>
    <property type="evidence" value="ECO:0007669"/>
    <property type="project" value="TreeGrafter"/>
</dbReference>
<dbReference type="OrthoDB" id="565731at2759"/>
<evidence type="ECO:0000313" key="7">
    <source>
        <dbReference type="Proteomes" id="UP000320333"/>
    </source>
</evidence>
<protein>
    <recommendedName>
        <fullName evidence="5">Uracil-DNA glycosylase-like domain-containing protein</fullName>
    </recommendedName>
</protein>
<keyword evidence="1" id="KW-0227">DNA damage</keyword>
<gene>
    <name evidence="6" type="ORF">CcCBS67573_g08500</name>
</gene>
<sequence>MSGNPSSFDPKRGTATLLGSISRFAYSSDRVDAEAVPASAPSRVSTRGLTRQSSRSIKRDAVDPDPDEGQPNEGTDDSAVRNAPKKRTKSVPGSKVVLFPELDTISDSLAPNLICVFIGINPGVQTSITGHAYAHRSNWFWKLLYSSACVDRLLPPRYDQELPRLFSLGLTNLVSRPTANQAQLSLQEKEDGVPILAEKIRVQKPESICFVGKDIWK</sequence>
<dbReference type="Pfam" id="PF03167">
    <property type="entry name" value="UDG"/>
    <property type="match status" value="1"/>
</dbReference>
<organism evidence="6 7">
    <name type="scientific">Chytriomyces confervae</name>
    <dbReference type="NCBI Taxonomy" id="246404"/>
    <lineage>
        <taxon>Eukaryota</taxon>
        <taxon>Fungi</taxon>
        <taxon>Fungi incertae sedis</taxon>
        <taxon>Chytridiomycota</taxon>
        <taxon>Chytridiomycota incertae sedis</taxon>
        <taxon>Chytridiomycetes</taxon>
        <taxon>Chytridiales</taxon>
        <taxon>Chytriomycetaceae</taxon>
        <taxon>Chytriomyces</taxon>
    </lineage>
</organism>
<dbReference type="GO" id="GO:0004844">
    <property type="term" value="F:uracil DNA N-glycosylase activity"/>
    <property type="evidence" value="ECO:0007669"/>
    <property type="project" value="TreeGrafter"/>
</dbReference>
<dbReference type="EMBL" id="QEAP01000566">
    <property type="protein sequence ID" value="TPX64096.1"/>
    <property type="molecule type" value="Genomic_DNA"/>
</dbReference>
<evidence type="ECO:0000259" key="5">
    <source>
        <dbReference type="Pfam" id="PF03167"/>
    </source>
</evidence>
<feature type="non-terminal residue" evidence="6">
    <location>
        <position position="217"/>
    </location>
</feature>
<proteinExistence type="predicted"/>
<dbReference type="AlphaFoldDB" id="A0A507ELA6"/>
<name>A0A507ELA6_9FUNG</name>
<evidence type="ECO:0000256" key="1">
    <source>
        <dbReference type="ARBA" id="ARBA00022763"/>
    </source>
</evidence>
<dbReference type="PANTHER" id="PTHR12159">
    <property type="entry name" value="G/T AND G/U MISMATCH-SPECIFIC DNA GLYCOSYLASE"/>
    <property type="match status" value="1"/>
</dbReference>
<dbReference type="PANTHER" id="PTHR12159:SF9">
    <property type="entry name" value="G_T MISMATCH-SPECIFIC THYMINE DNA GLYCOSYLASE"/>
    <property type="match status" value="1"/>
</dbReference>
<dbReference type="SUPFAM" id="SSF52141">
    <property type="entry name" value="Uracil-DNA glycosylase-like"/>
    <property type="match status" value="1"/>
</dbReference>
<dbReference type="InterPro" id="IPR015637">
    <property type="entry name" value="MUG/TDG"/>
</dbReference>
<dbReference type="InterPro" id="IPR005122">
    <property type="entry name" value="Uracil-DNA_glycosylase-like"/>
</dbReference>
<evidence type="ECO:0000313" key="6">
    <source>
        <dbReference type="EMBL" id="TPX64096.1"/>
    </source>
</evidence>
<keyword evidence="2" id="KW-0378">Hydrolase</keyword>
<feature type="region of interest" description="Disordered" evidence="4">
    <location>
        <begin position="31"/>
        <end position="92"/>
    </location>
</feature>
<accession>A0A507ELA6</accession>
<keyword evidence="3" id="KW-0234">DNA repair</keyword>
<dbReference type="Gene3D" id="3.40.470.10">
    <property type="entry name" value="Uracil-DNA glycosylase-like domain"/>
    <property type="match status" value="1"/>
</dbReference>
<feature type="domain" description="Uracil-DNA glycosylase-like" evidence="5">
    <location>
        <begin position="111"/>
        <end position="217"/>
    </location>
</feature>
<evidence type="ECO:0000256" key="3">
    <source>
        <dbReference type="ARBA" id="ARBA00023204"/>
    </source>
</evidence>